<name>A0ABQ9IL97_9NEOP</name>
<organism evidence="2 3">
    <name type="scientific">Dryococelus australis</name>
    <dbReference type="NCBI Taxonomy" id="614101"/>
    <lineage>
        <taxon>Eukaryota</taxon>
        <taxon>Metazoa</taxon>
        <taxon>Ecdysozoa</taxon>
        <taxon>Arthropoda</taxon>
        <taxon>Hexapoda</taxon>
        <taxon>Insecta</taxon>
        <taxon>Pterygota</taxon>
        <taxon>Neoptera</taxon>
        <taxon>Polyneoptera</taxon>
        <taxon>Phasmatodea</taxon>
        <taxon>Verophasmatodea</taxon>
        <taxon>Anareolatae</taxon>
        <taxon>Phasmatidae</taxon>
        <taxon>Eurycanthinae</taxon>
        <taxon>Dryococelus</taxon>
    </lineage>
</organism>
<sequence length="568" mass="63150">MNILRATRIDPAPLPGVNSAKREDVRGLYRFMDQKSIDWTEGVLEGGKAVSSPETSRTDEECAQKLSSCRNREEKIKTTTDDQSNLETSRAGLCDYENPFQKLIQLAEGIKRIFSIGILSRKSIMLECHGLQCFLHVVQGRVGELGRLKSRLPSEETTVARVCSAECSYPVGRNQLPISGKLNGNLAPDKDKKKKRRCRSAFEEVDHMIAKDVAVTAKNNAWERSRPNFDIALLDAISGRQPDDTSTTVPHVASREGRGRVTQVHEATSQLCLVPSSTALVELWIGQSLRATVCDSATRRAAGNLRHRLHRTARVVCRPSRRSYSLLPPRGCVGARSCRARNTGWRTHRRSNTRARTMDFYHDRPMRYPLHHGNSVTVTVLNDCFFHPSSHLAVETMMKICMRPNVMFPFIYGIFDRYVRTAHLLVGSEDGSPLGEGYIQRMWLGSNYDTQNARKSCYQSSRDETGALQYLRCGRVSGLGAVSGWLLRAANVSLLVGLPIVVRLLVSQLGEPGSNPVGFAPGGSHVGIVPDSAADRWVISGFSRFPDPCTPVLLHTSLHPPRLPRPRC</sequence>
<protein>
    <submittedName>
        <fullName evidence="2">Uncharacterized protein</fullName>
    </submittedName>
</protein>
<dbReference type="EMBL" id="JARBHB010000001">
    <property type="protein sequence ID" value="KAJ8897478.1"/>
    <property type="molecule type" value="Genomic_DNA"/>
</dbReference>
<reference evidence="2 3" key="1">
    <citation type="submission" date="2023-02" db="EMBL/GenBank/DDBJ databases">
        <title>LHISI_Scaffold_Assembly.</title>
        <authorList>
            <person name="Stuart O.P."/>
            <person name="Cleave R."/>
            <person name="Magrath M.J.L."/>
            <person name="Mikheyev A.S."/>
        </authorList>
    </citation>
    <scope>NUCLEOTIDE SEQUENCE [LARGE SCALE GENOMIC DNA]</scope>
    <source>
        <strain evidence="2">Daus_M_001</strain>
        <tissue evidence="2">Leg muscle</tissue>
    </source>
</reference>
<evidence type="ECO:0000313" key="2">
    <source>
        <dbReference type="EMBL" id="KAJ8897478.1"/>
    </source>
</evidence>
<gene>
    <name evidence="2" type="ORF">PR048_002825</name>
</gene>
<proteinExistence type="predicted"/>
<comment type="caution">
    <text evidence="2">The sequence shown here is derived from an EMBL/GenBank/DDBJ whole genome shotgun (WGS) entry which is preliminary data.</text>
</comment>
<accession>A0ABQ9IL97</accession>
<dbReference type="Proteomes" id="UP001159363">
    <property type="component" value="Chromosome 1"/>
</dbReference>
<keyword evidence="3" id="KW-1185">Reference proteome</keyword>
<evidence type="ECO:0000256" key="1">
    <source>
        <dbReference type="SAM" id="MobiDB-lite"/>
    </source>
</evidence>
<feature type="region of interest" description="Disordered" evidence="1">
    <location>
        <begin position="242"/>
        <end position="261"/>
    </location>
</feature>
<evidence type="ECO:0000313" key="3">
    <source>
        <dbReference type="Proteomes" id="UP001159363"/>
    </source>
</evidence>